<dbReference type="PANTHER" id="PTHR41791">
    <property type="entry name" value="SSL7039 PROTEIN"/>
    <property type="match status" value="1"/>
</dbReference>
<dbReference type="NCBIfam" id="TIGR02683">
    <property type="entry name" value="upstrm_HI1419"/>
    <property type="match status" value="1"/>
</dbReference>
<organism evidence="1 2">
    <name type="scientific">Ciceribacter ferrooxidans</name>
    <dbReference type="NCBI Taxonomy" id="2509717"/>
    <lineage>
        <taxon>Bacteria</taxon>
        <taxon>Pseudomonadati</taxon>
        <taxon>Pseudomonadota</taxon>
        <taxon>Alphaproteobacteria</taxon>
        <taxon>Hyphomicrobiales</taxon>
        <taxon>Rhizobiaceae</taxon>
        <taxon>Ciceribacter</taxon>
    </lineage>
</organism>
<dbReference type="RefSeq" id="WP_129332324.1">
    <property type="nucleotide sequence ID" value="NZ_SDVB01000238.1"/>
</dbReference>
<evidence type="ECO:0000313" key="1">
    <source>
        <dbReference type="EMBL" id="RYC11890.1"/>
    </source>
</evidence>
<dbReference type="PANTHER" id="PTHR41791:SF1">
    <property type="entry name" value="SSL7039 PROTEIN"/>
    <property type="match status" value="1"/>
</dbReference>
<dbReference type="AlphaFoldDB" id="A0A4Q2T4B2"/>
<dbReference type="PIRSF" id="PIRSF028744">
    <property type="entry name" value="Addict_mod_HI1419"/>
    <property type="match status" value="1"/>
</dbReference>
<proteinExistence type="predicted"/>
<comment type="caution">
    <text evidence="1">The sequence shown here is derived from an EMBL/GenBank/DDBJ whole genome shotgun (WGS) entry which is preliminary data.</text>
</comment>
<dbReference type="InterPro" id="IPR014056">
    <property type="entry name" value="TypeIITA-like_toxin_pred"/>
</dbReference>
<keyword evidence="2" id="KW-1185">Reference proteome</keyword>
<dbReference type="Pfam" id="PF05973">
    <property type="entry name" value="Gp49"/>
    <property type="match status" value="1"/>
</dbReference>
<name>A0A4Q2T4B2_9HYPH</name>
<dbReference type="Proteomes" id="UP000291088">
    <property type="component" value="Unassembled WGS sequence"/>
</dbReference>
<gene>
    <name evidence="1" type="ORF">EUU22_12530</name>
</gene>
<accession>A0A4Q2T4B2</accession>
<dbReference type="EMBL" id="SDVB01000238">
    <property type="protein sequence ID" value="RYC11890.1"/>
    <property type="molecule type" value="Genomic_DNA"/>
</dbReference>
<sequence length="107" mass="12364">MLEIRHYLTRDGRNLFVEWLAGLRDPLAKTAIIRRLNRLEQGNFGDFKALRSGVYELRVDVGPGYRVYYGRSGKTVVLLLCAGSKRTQEADIERACSCWQDWLSRLD</sequence>
<evidence type="ECO:0000313" key="2">
    <source>
        <dbReference type="Proteomes" id="UP000291088"/>
    </source>
</evidence>
<dbReference type="InterPro" id="IPR009241">
    <property type="entry name" value="HigB-like"/>
</dbReference>
<dbReference type="OrthoDB" id="5296237at2"/>
<reference evidence="1 2" key="1">
    <citation type="submission" date="2019-01" db="EMBL/GenBank/DDBJ databases">
        <authorList>
            <person name="Deng T."/>
        </authorList>
    </citation>
    <scope>NUCLEOTIDE SEQUENCE [LARGE SCALE GENOMIC DNA]</scope>
    <source>
        <strain evidence="1 2">F8825</strain>
    </source>
</reference>
<protein>
    <submittedName>
        <fullName evidence="1">Type II toxin-antitoxin system RelE/ParE family toxin</fullName>
    </submittedName>
</protein>